<evidence type="ECO:0000313" key="10">
    <source>
        <dbReference type="EMBL" id="CAB4852179.1"/>
    </source>
</evidence>
<feature type="compositionally biased region" description="Polar residues" evidence="7">
    <location>
        <begin position="516"/>
        <end position="536"/>
    </location>
</feature>
<dbReference type="SUPFAM" id="SSF103473">
    <property type="entry name" value="MFS general substrate transporter"/>
    <property type="match status" value="1"/>
</dbReference>
<dbReference type="PANTHER" id="PTHR23501:SF197">
    <property type="entry name" value="COMD"/>
    <property type="match status" value="1"/>
</dbReference>
<evidence type="ECO:0000256" key="5">
    <source>
        <dbReference type="ARBA" id="ARBA00022989"/>
    </source>
</evidence>
<feature type="transmembrane region" description="Helical" evidence="8">
    <location>
        <begin position="374"/>
        <end position="397"/>
    </location>
</feature>
<dbReference type="InterPro" id="IPR020846">
    <property type="entry name" value="MFS_dom"/>
</dbReference>
<dbReference type="InterPro" id="IPR011701">
    <property type="entry name" value="MFS"/>
</dbReference>
<proteinExistence type="predicted"/>
<feature type="transmembrane region" description="Helical" evidence="8">
    <location>
        <begin position="317"/>
        <end position="336"/>
    </location>
</feature>
<keyword evidence="3" id="KW-1003">Cell membrane</keyword>
<dbReference type="InterPro" id="IPR004638">
    <property type="entry name" value="EmrB-like"/>
</dbReference>
<dbReference type="AlphaFoldDB" id="A0A6J7C7A1"/>
<feature type="transmembrane region" description="Helical" evidence="8">
    <location>
        <begin position="484"/>
        <end position="503"/>
    </location>
</feature>
<feature type="transmembrane region" description="Helical" evidence="8">
    <location>
        <begin position="63"/>
        <end position="81"/>
    </location>
</feature>
<dbReference type="PROSITE" id="PS50850">
    <property type="entry name" value="MFS"/>
    <property type="match status" value="1"/>
</dbReference>
<feature type="transmembrane region" description="Helical" evidence="8">
    <location>
        <begin position="118"/>
        <end position="139"/>
    </location>
</feature>
<feature type="transmembrane region" description="Helical" evidence="8">
    <location>
        <begin position="348"/>
        <end position="368"/>
    </location>
</feature>
<evidence type="ECO:0000256" key="6">
    <source>
        <dbReference type="ARBA" id="ARBA00023136"/>
    </source>
</evidence>
<dbReference type="FunFam" id="1.20.1720.10:FF:000004">
    <property type="entry name" value="EmrB/QacA family drug resistance transporter"/>
    <property type="match status" value="1"/>
</dbReference>
<dbReference type="CDD" id="cd17502">
    <property type="entry name" value="MFS_Azr1_MDR_like"/>
    <property type="match status" value="1"/>
</dbReference>
<comment type="subcellular location">
    <subcellularLocation>
        <location evidence="1">Cell membrane</location>
        <topology evidence="1">Multi-pass membrane protein</topology>
    </subcellularLocation>
</comment>
<gene>
    <name evidence="10" type="ORF">UFOPK3268_01541</name>
</gene>
<dbReference type="InterPro" id="IPR036259">
    <property type="entry name" value="MFS_trans_sf"/>
</dbReference>
<feature type="transmembrane region" description="Helical" evidence="8">
    <location>
        <begin position="214"/>
        <end position="234"/>
    </location>
</feature>
<dbReference type="PRINTS" id="PR01036">
    <property type="entry name" value="TCRTETB"/>
</dbReference>
<dbReference type="NCBIfam" id="TIGR00711">
    <property type="entry name" value="efflux_EmrB"/>
    <property type="match status" value="1"/>
</dbReference>
<keyword evidence="2" id="KW-0813">Transport</keyword>
<sequence>MTSPDPLTTSTAFGERSNLLSGRRLHLVLAALFMTTFLAALDQTIVSTALPTIVGDLGGLEKLSWVVTAYLLASTATTPLWGKLSDLYGRKLMLQSAVIVFLLGSVLAGASQTMGQLIAFRAIQGLGGGGLIVLAMAVIADVIPPSERGRYQGLFGAVFGVASVLGPLAGGFFVDNSSWRWIFYINIPLGLVVLVVLGAVLHIPAQRSEHSIDWLGASLAIATVVALLLVLEWGGRTYPWGSPTMVGMGAGAIALGTLFVLQERRHPEPIVPMSLFANPVFRVSAIVGFIIGIAMFGAIVYLPVYLQVARGVAPTQAGLMLLPLMLGLLITSVVSGRIISRVGRYRTFPIAGTLLSAIGMWMLTRLAIDTPYWYLSLGMLVLGAGIGMVMQVLILAVQNAVSPREIGTATSSSMFFRQVGGSFGVAVFGAIMTSSLASQLASAIPAGMHVDASKLTGSPAVIAALPEAVRTAVREAFVVALSSVYWWAVPVCLLAFVLSLFLPEQKLRTREDMAQDMQSDQTPSDAAAETETNSIV</sequence>
<evidence type="ECO:0000259" key="9">
    <source>
        <dbReference type="PROSITE" id="PS50850"/>
    </source>
</evidence>
<evidence type="ECO:0000256" key="7">
    <source>
        <dbReference type="SAM" id="MobiDB-lite"/>
    </source>
</evidence>
<feature type="transmembrane region" description="Helical" evidence="8">
    <location>
        <begin position="418"/>
        <end position="441"/>
    </location>
</feature>
<dbReference type="EMBL" id="CAFBIZ010000238">
    <property type="protein sequence ID" value="CAB4852179.1"/>
    <property type="molecule type" value="Genomic_DNA"/>
</dbReference>
<feature type="transmembrane region" description="Helical" evidence="8">
    <location>
        <begin position="25"/>
        <end position="43"/>
    </location>
</feature>
<feature type="transmembrane region" description="Helical" evidence="8">
    <location>
        <begin position="151"/>
        <end position="169"/>
    </location>
</feature>
<keyword evidence="6 8" id="KW-0472">Membrane</keyword>
<evidence type="ECO:0000256" key="4">
    <source>
        <dbReference type="ARBA" id="ARBA00022692"/>
    </source>
</evidence>
<keyword evidence="5 8" id="KW-1133">Transmembrane helix</keyword>
<dbReference type="Gene3D" id="1.20.1250.20">
    <property type="entry name" value="MFS general substrate transporter like domains"/>
    <property type="match status" value="1"/>
</dbReference>
<protein>
    <submittedName>
        <fullName evidence="10">Unannotated protein</fullName>
    </submittedName>
</protein>
<evidence type="ECO:0000256" key="3">
    <source>
        <dbReference type="ARBA" id="ARBA00022475"/>
    </source>
</evidence>
<organism evidence="10">
    <name type="scientific">freshwater metagenome</name>
    <dbReference type="NCBI Taxonomy" id="449393"/>
    <lineage>
        <taxon>unclassified sequences</taxon>
        <taxon>metagenomes</taxon>
        <taxon>ecological metagenomes</taxon>
    </lineage>
</organism>
<accession>A0A6J7C7A1</accession>
<keyword evidence="4 8" id="KW-0812">Transmembrane</keyword>
<evidence type="ECO:0000256" key="1">
    <source>
        <dbReference type="ARBA" id="ARBA00004651"/>
    </source>
</evidence>
<feature type="domain" description="Major facilitator superfamily (MFS) profile" evidence="9">
    <location>
        <begin position="28"/>
        <end position="507"/>
    </location>
</feature>
<name>A0A6J7C7A1_9ZZZZ</name>
<feature type="transmembrane region" description="Helical" evidence="8">
    <location>
        <begin position="181"/>
        <end position="202"/>
    </location>
</feature>
<feature type="transmembrane region" description="Helical" evidence="8">
    <location>
        <begin position="93"/>
        <end position="112"/>
    </location>
</feature>
<feature type="region of interest" description="Disordered" evidence="7">
    <location>
        <begin position="512"/>
        <end position="536"/>
    </location>
</feature>
<reference evidence="10" key="1">
    <citation type="submission" date="2020-05" db="EMBL/GenBank/DDBJ databases">
        <authorList>
            <person name="Chiriac C."/>
            <person name="Salcher M."/>
            <person name="Ghai R."/>
            <person name="Kavagutti S V."/>
        </authorList>
    </citation>
    <scope>NUCLEOTIDE SEQUENCE</scope>
</reference>
<dbReference type="Pfam" id="PF07690">
    <property type="entry name" value="MFS_1"/>
    <property type="match status" value="1"/>
</dbReference>
<dbReference type="GO" id="GO:0022857">
    <property type="term" value="F:transmembrane transporter activity"/>
    <property type="evidence" value="ECO:0007669"/>
    <property type="project" value="InterPro"/>
</dbReference>
<dbReference type="GO" id="GO:0005886">
    <property type="term" value="C:plasma membrane"/>
    <property type="evidence" value="ECO:0007669"/>
    <property type="project" value="UniProtKB-SubCell"/>
</dbReference>
<evidence type="ECO:0000256" key="2">
    <source>
        <dbReference type="ARBA" id="ARBA00022448"/>
    </source>
</evidence>
<dbReference type="PANTHER" id="PTHR23501">
    <property type="entry name" value="MAJOR FACILITATOR SUPERFAMILY"/>
    <property type="match status" value="1"/>
</dbReference>
<dbReference type="Gene3D" id="1.20.1720.10">
    <property type="entry name" value="Multidrug resistance protein D"/>
    <property type="match status" value="1"/>
</dbReference>
<feature type="transmembrane region" description="Helical" evidence="8">
    <location>
        <begin position="281"/>
        <end position="305"/>
    </location>
</feature>
<evidence type="ECO:0000256" key="8">
    <source>
        <dbReference type="SAM" id="Phobius"/>
    </source>
</evidence>